<dbReference type="KEGG" id="upl:DSM104440_01565"/>
<proteinExistence type="inferred from homology"/>
<keyword evidence="2" id="KW-1277">Toxin-antitoxin system</keyword>
<name>A0A6M4H6E1_9PROT</name>
<evidence type="ECO:0000256" key="2">
    <source>
        <dbReference type="ARBA" id="ARBA00022649"/>
    </source>
</evidence>
<evidence type="ECO:0008006" key="5">
    <source>
        <dbReference type="Google" id="ProtNLM"/>
    </source>
</evidence>
<evidence type="ECO:0000256" key="1">
    <source>
        <dbReference type="ARBA" id="ARBA00006226"/>
    </source>
</evidence>
<dbReference type="InterPro" id="IPR035093">
    <property type="entry name" value="RelE/ParE_toxin_dom_sf"/>
</dbReference>
<dbReference type="AlphaFoldDB" id="A0A6M4H6E1"/>
<sequence>MAEIAWTAEALRWLEDIFEHIAADNPDAATRTVLGIYERAQSIARHPEIGARYLRSQRNIRIVLYEHFRIAYLIKADGNVDILGVFHGALDIAKYPL</sequence>
<protein>
    <recommendedName>
        <fullName evidence="5">Plasmid stabilization system protein ParE</fullName>
    </recommendedName>
</protein>
<dbReference type="PANTHER" id="PTHR33755">
    <property type="entry name" value="TOXIN PARE1-RELATED"/>
    <property type="match status" value="1"/>
</dbReference>
<dbReference type="Pfam" id="PF05016">
    <property type="entry name" value="ParE_toxin"/>
    <property type="match status" value="1"/>
</dbReference>
<evidence type="ECO:0000313" key="3">
    <source>
        <dbReference type="EMBL" id="QJR14755.1"/>
    </source>
</evidence>
<dbReference type="InterPro" id="IPR007712">
    <property type="entry name" value="RelE/ParE_toxin"/>
</dbReference>
<organism evidence="3 4">
    <name type="scientific">Usitatibacter palustris</name>
    <dbReference type="NCBI Taxonomy" id="2732487"/>
    <lineage>
        <taxon>Bacteria</taxon>
        <taxon>Pseudomonadati</taxon>
        <taxon>Pseudomonadota</taxon>
        <taxon>Betaproteobacteria</taxon>
        <taxon>Nitrosomonadales</taxon>
        <taxon>Usitatibacteraceae</taxon>
        <taxon>Usitatibacter</taxon>
    </lineage>
</organism>
<dbReference type="InParanoid" id="A0A6M4H6E1"/>
<dbReference type="RefSeq" id="WP_171161481.1">
    <property type="nucleotide sequence ID" value="NZ_CP053073.1"/>
</dbReference>
<reference evidence="3 4" key="1">
    <citation type="submission" date="2020-04" db="EMBL/GenBank/DDBJ databases">
        <title>Usitatibacter rugosus gen. nov., sp. nov. and Usitatibacter palustris sp. nov., novel members of Usitatibacteraceae fam. nov. within the order Nitrosomonadales isolated from soil.</title>
        <authorList>
            <person name="Huber K.J."/>
            <person name="Neumann-Schaal M."/>
            <person name="Geppert A."/>
            <person name="Luckner M."/>
            <person name="Wanner G."/>
            <person name="Overmann J."/>
        </authorList>
    </citation>
    <scope>NUCLEOTIDE SEQUENCE [LARGE SCALE GENOMIC DNA]</scope>
    <source>
        <strain evidence="3 4">Swamp67</strain>
    </source>
</reference>
<keyword evidence="4" id="KW-1185">Reference proteome</keyword>
<dbReference type="EMBL" id="CP053073">
    <property type="protein sequence ID" value="QJR14755.1"/>
    <property type="molecule type" value="Genomic_DNA"/>
</dbReference>
<comment type="similarity">
    <text evidence="1">Belongs to the RelE toxin family.</text>
</comment>
<gene>
    <name evidence="3" type="ORF">DSM104440_01565</name>
</gene>
<dbReference type="Proteomes" id="UP000503096">
    <property type="component" value="Chromosome"/>
</dbReference>
<dbReference type="InterPro" id="IPR051803">
    <property type="entry name" value="TA_system_RelE-like_toxin"/>
</dbReference>
<dbReference type="Gene3D" id="3.30.2310.20">
    <property type="entry name" value="RelE-like"/>
    <property type="match status" value="1"/>
</dbReference>
<evidence type="ECO:0000313" key="4">
    <source>
        <dbReference type="Proteomes" id="UP000503096"/>
    </source>
</evidence>
<accession>A0A6M4H6E1</accession>